<sequence length="96" mass="10455">MLQILTVCGAGLGSSFACQMSIDAVLKELGVEAKLDHTDISSVGGAKADIILSGKNFEKQFERYNLDCPTIFLDRLVDKNEIREKLTPVLKELGAL</sequence>
<dbReference type="CDD" id="cd05563">
    <property type="entry name" value="PTS_IIB_ascorbate"/>
    <property type="match status" value="1"/>
</dbReference>
<name>A0A916VD73_9FIRM</name>
<comment type="caution">
    <text evidence="3">The sequence shown here is derived from an EMBL/GenBank/DDBJ whole genome shotgun (WGS) entry which is preliminary data.</text>
</comment>
<dbReference type="Proteomes" id="UP000613208">
    <property type="component" value="Unassembled WGS sequence"/>
</dbReference>
<accession>A0A916VD73</accession>
<dbReference type="Gene3D" id="3.40.50.2300">
    <property type="match status" value="1"/>
</dbReference>
<dbReference type="AlphaFoldDB" id="A0A916VD73"/>
<gene>
    <name evidence="3" type="ORF">ANBU17_17630</name>
</gene>
<dbReference type="InterPro" id="IPR036095">
    <property type="entry name" value="PTS_EIIB-like_sf"/>
</dbReference>
<keyword evidence="4" id="KW-1185">Reference proteome</keyword>
<proteinExistence type="predicted"/>
<dbReference type="GO" id="GO:0009401">
    <property type="term" value="P:phosphoenolpyruvate-dependent sugar phosphotransferase system"/>
    <property type="evidence" value="ECO:0007669"/>
    <property type="project" value="InterPro"/>
</dbReference>
<organism evidence="3 4">
    <name type="scientific">Anaerostipes butyraticus</name>
    <dbReference type="NCBI Taxonomy" id="645466"/>
    <lineage>
        <taxon>Bacteria</taxon>
        <taxon>Bacillati</taxon>
        <taxon>Bacillota</taxon>
        <taxon>Clostridia</taxon>
        <taxon>Lachnospirales</taxon>
        <taxon>Lachnospiraceae</taxon>
        <taxon>Anaerostipes</taxon>
    </lineage>
</organism>
<reference evidence="3" key="1">
    <citation type="submission" date="2020-06" db="EMBL/GenBank/DDBJ databases">
        <title>Characterization of fructooligosaccharide metabolism and fructooligosaccharide-degrading enzymes in human commensal butyrate producers.</title>
        <authorList>
            <person name="Tanno H."/>
            <person name="Fujii T."/>
            <person name="Hirano K."/>
            <person name="Maeno S."/>
            <person name="Tonozuka T."/>
            <person name="Sakamoto M."/>
            <person name="Ohkuma M."/>
            <person name="Tochio T."/>
            <person name="Endo A."/>
        </authorList>
    </citation>
    <scope>NUCLEOTIDE SEQUENCE</scope>
    <source>
        <strain evidence="3">JCM 17466</strain>
    </source>
</reference>
<evidence type="ECO:0000256" key="1">
    <source>
        <dbReference type="ARBA" id="ARBA00022679"/>
    </source>
</evidence>
<evidence type="ECO:0000313" key="4">
    <source>
        <dbReference type="Proteomes" id="UP000613208"/>
    </source>
</evidence>
<dbReference type="Pfam" id="PF02302">
    <property type="entry name" value="PTS_IIB"/>
    <property type="match status" value="1"/>
</dbReference>
<evidence type="ECO:0000259" key="2">
    <source>
        <dbReference type="PROSITE" id="PS51099"/>
    </source>
</evidence>
<dbReference type="PROSITE" id="PS51099">
    <property type="entry name" value="PTS_EIIB_TYPE_2"/>
    <property type="match status" value="1"/>
</dbReference>
<dbReference type="InterPro" id="IPR003501">
    <property type="entry name" value="PTS_EIIB_2/3"/>
</dbReference>
<dbReference type="GO" id="GO:0008982">
    <property type="term" value="F:protein-N(PI)-phosphohistidine-sugar phosphotransferase activity"/>
    <property type="evidence" value="ECO:0007669"/>
    <property type="project" value="InterPro"/>
</dbReference>
<evidence type="ECO:0000313" key="3">
    <source>
        <dbReference type="EMBL" id="GFO85416.1"/>
    </source>
</evidence>
<dbReference type="RefSeq" id="WP_201311125.1">
    <property type="nucleotide sequence ID" value="NZ_BLYI01000038.1"/>
</dbReference>
<keyword evidence="1" id="KW-0808">Transferase</keyword>
<dbReference type="EMBL" id="BLYI01000038">
    <property type="protein sequence ID" value="GFO85416.1"/>
    <property type="molecule type" value="Genomic_DNA"/>
</dbReference>
<protein>
    <submittedName>
        <fullName evidence="3">PTS ascorbate transporter subunit IIB</fullName>
    </submittedName>
</protein>
<dbReference type="InterPro" id="IPR013011">
    <property type="entry name" value="PTS_EIIB_2"/>
</dbReference>
<feature type="domain" description="PTS EIIB type-2" evidence="2">
    <location>
        <begin position="2"/>
        <end position="94"/>
    </location>
</feature>
<dbReference type="SUPFAM" id="SSF52794">
    <property type="entry name" value="PTS system IIB component-like"/>
    <property type="match status" value="1"/>
</dbReference>